<dbReference type="SUPFAM" id="SSF103473">
    <property type="entry name" value="MFS general substrate transporter"/>
    <property type="match status" value="1"/>
</dbReference>
<dbReference type="PRINTS" id="PR01036">
    <property type="entry name" value="TCRTETB"/>
</dbReference>
<comment type="caution">
    <text evidence="9">The sequence shown here is derived from an EMBL/GenBank/DDBJ whole genome shotgun (WGS) entry which is preliminary data.</text>
</comment>
<dbReference type="Proteomes" id="UP000292445">
    <property type="component" value="Unassembled WGS sequence"/>
</dbReference>
<keyword evidence="3" id="KW-1003">Cell membrane</keyword>
<dbReference type="RefSeq" id="WP_130356985.1">
    <property type="nucleotide sequence ID" value="NZ_SGXC01000001.1"/>
</dbReference>
<feature type="transmembrane region" description="Helical" evidence="7">
    <location>
        <begin position="167"/>
        <end position="189"/>
    </location>
</feature>
<protein>
    <submittedName>
        <fullName evidence="9">DHA2 family multidrug resistance protein-like MFS transporter</fullName>
    </submittedName>
</protein>
<sequence length="450" mass="46594">MHPLDGLTPPRKYWALAATMLAMAMTVLETTITNVALPSIARDLGVSPAQAVWIVNTYQLAIVVALLPFSSLGEILGYRRVFGAGLTAFTIASAGCAMSQSFTMLISFRVFQGLGAAAVMSVTPALLRFIYSQKQFGRAIGYNALVVATSSAAGPMIGSLILSVASWPWLFAVNLPIGLFILSIGSRMLPETELAKRPFDALSAALSGLTFGLIVVGVDRLLHDFMTALALLACGAVSGLALVRRELTQATPLLPLDLLRIRQFAFSVGASVCAFSGQTISYISLPFYFQQTLGRSQLEMGMLMVPWPLAVAIAAPVAGRLSESIAPSILCSIGAGLVAGGLVVISLLPASTPNGWIMACMVVCGTGFGMFQTPNNRVMLTAAPRHRSGGAGGLQATARQFGMALGAALVALAFTAASAHGPTTGLVLAAVFLAAASAVSAARPGTQLSG</sequence>
<evidence type="ECO:0000313" key="9">
    <source>
        <dbReference type="EMBL" id="RZS85833.1"/>
    </source>
</evidence>
<dbReference type="GO" id="GO:0005886">
    <property type="term" value="C:plasma membrane"/>
    <property type="evidence" value="ECO:0007669"/>
    <property type="project" value="UniProtKB-SubCell"/>
</dbReference>
<dbReference type="PROSITE" id="PS50850">
    <property type="entry name" value="MFS"/>
    <property type="match status" value="1"/>
</dbReference>
<feature type="transmembrane region" description="Helical" evidence="7">
    <location>
        <begin position="354"/>
        <end position="371"/>
    </location>
</feature>
<keyword evidence="4 7" id="KW-0812">Transmembrane</keyword>
<evidence type="ECO:0000313" key="10">
    <source>
        <dbReference type="Proteomes" id="UP000292445"/>
    </source>
</evidence>
<dbReference type="PANTHER" id="PTHR42718:SF46">
    <property type="entry name" value="BLR6921 PROTEIN"/>
    <property type="match status" value="1"/>
</dbReference>
<accession>A0A4Q7NLA6</accession>
<keyword evidence="6 7" id="KW-0472">Membrane</keyword>
<feature type="transmembrane region" description="Helical" evidence="7">
    <location>
        <begin position="264"/>
        <end position="288"/>
    </location>
</feature>
<dbReference type="Gene3D" id="1.20.1250.20">
    <property type="entry name" value="MFS general substrate transporter like domains"/>
    <property type="match status" value="1"/>
</dbReference>
<feature type="transmembrane region" description="Helical" evidence="7">
    <location>
        <begin position="225"/>
        <end position="243"/>
    </location>
</feature>
<feature type="transmembrane region" description="Helical" evidence="7">
    <location>
        <begin position="106"/>
        <end position="127"/>
    </location>
</feature>
<feature type="transmembrane region" description="Helical" evidence="7">
    <location>
        <begin position="139"/>
        <end position="161"/>
    </location>
</feature>
<keyword evidence="10" id="KW-1185">Reference proteome</keyword>
<feature type="domain" description="Major facilitator superfamily (MFS) profile" evidence="8">
    <location>
        <begin position="15"/>
        <end position="447"/>
    </location>
</feature>
<gene>
    <name evidence="9" type="ORF">EV675_1863</name>
</gene>
<evidence type="ECO:0000256" key="7">
    <source>
        <dbReference type="SAM" id="Phobius"/>
    </source>
</evidence>
<dbReference type="EMBL" id="SGXC01000001">
    <property type="protein sequence ID" value="RZS85833.1"/>
    <property type="molecule type" value="Genomic_DNA"/>
</dbReference>
<keyword evidence="2" id="KW-0813">Transport</keyword>
<feature type="transmembrane region" description="Helical" evidence="7">
    <location>
        <begin position="401"/>
        <end position="419"/>
    </location>
</feature>
<feature type="transmembrane region" description="Helical" evidence="7">
    <location>
        <begin position="81"/>
        <end position="100"/>
    </location>
</feature>
<evidence type="ECO:0000256" key="1">
    <source>
        <dbReference type="ARBA" id="ARBA00004651"/>
    </source>
</evidence>
<comment type="subcellular location">
    <subcellularLocation>
        <location evidence="1">Cell membrane</location>
        <topology evidence="1">Multi-pass membrane protein</topology>
    </subcellularLocation>
</comment>
<dbReference type="AlphaFoldDB" id="A0A4Q7NLA6"/>
<organism evidence="9 10">
    <name type="scientific">Pigmentiphaga kullae</name>
    <dbReference type="NCBI Taxonomy" id="151784"/>
    <lineage>
        <taxon>Bacteria</taxon>
        <taxon>Pseudomonadati</taxon>
        <taxon>Pseudomonadota</taxon>
        <taxon>Betaproteobacteria</taxon>
        <taxon>Burkholderiales</taxon>
        <taxon>Alcaligenaceae</taxon>
        <taxon>Pigmentiphaga</taxon>
    </lineage>
</organism>
<name>A0A4Q7NLA6_9BURK</name>
<feature type="transmembrane region" description="Helical" evidence="7">
    <location>
        <begin position="300"/>
        <end position="318"/>
    </location>
</feature>
<evidence type="ECO:0000256" key="5">
    <source>
        <dbReference type="ARBA" id="ARBA00022989"/>
    </source>
</evidence>
<feature type="transmembrane region" description="Helical" evidence="7">
    <location>
        <begin position="425"/>
        <end position="442"/>
    </location>
</feature>
<evidence type="ECO:0000256" key="3">
    <source>
        <dbReference type="ARBA" id="ARBA00022475"/>
    </source>
</evidence>
<dbReference type="GO" id="GO:0022857">
    <property type="term" value="F:transmembrane transporter activity"/>
    <property type="evidence" value="ECO:0007669"/>
    <property type="project" value="InterPro"/>
</dbReference>
<dbReference type="Pfam" id="PF07690">
    <property type="entry name" value="MFS_1"/>
    <property type="match status" value="1"/>
</dbReference>
<keyword evidence="5 7" id="KW-1133">Transmembrane helix</keyword>
<feature type="transmembrane region" description="Helical" evidence="7">
    <location>
        <begin position="12"/>
        <end position="37"/>
    </location>
</feature>
<dbReference type="PANTHER" id="PTHR42718">
    <property type="entry name" value="MAJOR FACILITATOR SUPERFAMILY MULTIDRUG TRANSPORTER MFSC"/>
    <property type="match status" value="1"/>
</dbReference>
<feature type="transmembrane region" description="Helical" evidence="7">
    <location>
        <begin position="49"/>
        <end position="69"/>
    </location>
</feature>
<dbReference type="InterPro" id="IPR036259">
    <property type="entry name" value="MFS_trans_sf"/>
</dbReference>
<dbReference type="CDD" id="cd17321">
    <property type="entry name" value="MFS_MMR_MDR_like"/>
    <property type="match status" value="1"/>
</dbReference>
<proteinExistence type="predicted"/>
<evidence type="ECO:0000256" key="4">
    <source>
        <dbReference type="ARBA" id="ARBA00022692"/>
    </source>
</evidence>
<feature type="transmembrane region" description="Helical" evidence="7">
    <location>
        <begin position="201"/>
        <end position="219"/>
    </location>
</feature>
<feature type="transmembrane region" description="Helical" evidence="7">
    <location>
        <begin position="325"/>
        <end position="348"/>
    </location>
</feature>
<evidence type="ECO:0000256" key="6">
    <source>
        <dbReference type="ARBA" id="ARBA00023136"/>
    </source>
</evidence>
<evidence type="ECO:0000259" key="8">
    <source>
        <dbReference type="PROSITE" id="PS50850"/>
    </source>
</evidence>
<dbReference type="Gene3D" id="1.20.1720.10">
    <property type="entry name" value="Multidrug resistance protein D"/>
    <property type="match status" value="1"/>
</dbReference>
<dbReference type="InterPro" id="IPR011701">
    <property type="entry name" value="MFS"/>
</dbReference>
<evidence type="ECO:0000256" key="2">
    <source>
        <dbReference type="ARBA" id="ARBA00022448"/>
    </source>
</evidence>
<reference evidence="9 10" key="1">
    <citation type="submission" date="2019-02" db="EMBL/GenBank/DDBJ databases">
        <title>Genomic Encyclopedia of Type Strains, Phase IV (KMG-IV): sequencing the most valuable type-strain genomes for metagenomic binning, comparative biology and taxonomic classification.</title>
        <authorList>
            <person name="Goeker M."/>
        </authorList>
    </citation>
    <scope>NUCLEOTIDE SEQUENCE [LARGE SCALE GENOMIC DNA]</scope>
    <source>
        <strain evidence="9 10">K24</strain>
    </source>
</reference>
<dbReference type="InterPro" id="IPR020846">
    <property type="entry name" value="MFS_dom"/>
</dbReference>
<dbReference type="OrthoDB" id="9807274at2"/>